<feature type="transmembrane region" description="Helical" evidence="1">
    <location>
        <begin position="214"/>
        <end position="239"/>
    </location>
</feature>
<evidence type="ECO:0000256" key="1">
    <source>
        <dbReference type="SAM" id="Phobius"/>
    </source>
</evidence>
<dbReference type="Proteomes" id="UP000541810">
    <property type="component" value="Unassembled WGS sequence"/>
</dbReference>
<accession>A0A7X0H678</accession>
<sequence length="281" mass="29472">MTSEREAKVWMVAAAVMLAWACIMVGCTTSTTVGSIAPVVSPSVSENGPVWTESTTLTLSPDASSITTPDQPAGSIESASLFTVETEPAAPQPVDDASPVRDIDLRGLSIAQPLVLAKRLMIASAELLPETTPDWASTISAATPADFLAQPVAASTVWAQRLGYDRPASESGSAVLGWAALERSAVMLQPWESDPTPTPNAAATLTAEDAKFDAAGMVALVIGAMVLLFGGEAVVVWALNRRGQSVRVIETPVTAEQVEDSIFRFPEPIEDDADESYSRAA</sequence>
<comment type="caution">
    <text evidence="2">The sequence shown here is derived from an EMBL/GenBank/DDBJ whole genome shotgun (WGS) entry which is preliminary data.</text>
</comment>
<evidence type="ECO:0000313" key="2">
    <source>
        <dbReference type="EMBL" id="MBB6430043.1"/>
    </source>
</evidence>
<dbReference type="PROSITE" id="PS51257">
    <property type="entry name" value="PROKAR_LIPOPROTEIN"/>
    <property type="match status" value="1"/>
</dbReference>
<dbReference type="RefSeq" id="WP_184677584.1">
    <property type="nucleotide sequence ID" value="NZ_JACHGY010000001.1"/>
</dbReference>
<reference evidence="2 3" key="1">
    <citation type="submission" date="2020-08" db="EMBL/GenBank/DDBJ databases">
        <title>Genomic Encyclopedia of Type Strains, Phase IV (KMG-IV): sequencing the most valuable type-strain genomes for metagenomic binning, comparative biology and taxonomic classification.</title>
        <authorList>
            <person name="Goeker M."/>
        </authorList>
    </citation>
    <scope>NUCLEOTIDE SEQUENCE [LARGE SCALE GENOMIC DNA]</scope>
    <source>
        <strain evidence="2 3">DSM 103725</strain>
    </source>
</reference>
<protein>
    <submittedName>
        <fullName evidence="2">Uncharacterized protein</fullName>
    </submittedName>
</protein>
<proteinExistence type="predicted"/>
<dbReference type="AlphaFoldDB" id="A0A7X0H678"/>
<keyword evidence="3" id="KW-1185">Reference proteome</keyword>
<evidence type="ECO:0000313" key="3">
    <source>
        <dbReference type="Proteomes" id="UP000541810"/>
    </source>
</evidence>
<dbReference type="EMBL" id="JACHGY010000001">
    <property type="protein sequence ID" value="MBB6430043.1"/>
    <property type="molecule type" value="Genomic_DNA"/>
</dbReference>
<keyword evidence="1" id="KW-0812">Transmembrane</keyword>
<organism evidence="2 3">
    <name type="scientific">Algisphaera agarilytica</name>
    <dbReference type="NCBI Taxonomy" id="1385975"/>
    <lineage>
        <taxon>Bacteria</taxon>
        <taxon>Pseudomonadati</taxon>
        <taxon>Planctomycetota</taxon>
        <taxon>Phycisphaerae</taxon>
        <taxon>Phycisphaerales</taxon>
        <taxon>Phycisphaeraceae</taxon>
        <taxon>Algisphaera</taxon>
    </lineage>
</organism>
<keyword evidence="1" id="KW-1133">Transmembrane helix</keyword>
<name>A0A7X0H678_9BACT</name>
<keyword evidence="1" id="KW-0472">Membrane</keyword>
<gene>
    <name evidence="2" type="ORF">HNQ40_001849</name>
</gene>